<evidence type="ECO:0000256" key="8">
    <source>
        <dbReference type="ARBA" id="ARBA00023157"/>
    </source>
</evidence>
<dbReference type="GO" id="GO:0007155">
    <property type="term" value="P:cell adhesion"/>
    <property type="evidence" value="ECO:0007669"/>
    <property type="project" value="UniProtKB-KW"/>
</dbReference>
<dbReference type="PROSITE" id="PS50835">
    <property type="entry name" value="IG_LIKE"/>
    <property type="match status" value="1"/>
</dbReference>
<feature type="transmembrane region" description="Helical" evidence="11">
    <location>
        <begin position="449"/>
        <end position="473"/>
    </location>
</feature>
<feature type="domain" description="Fibronectin type-III" evidence="13">
    <location>
        <begin position="236"/>
        <end position="329"/>
    </location>
</feature>
<keyword evidence="6 11" id="KW-1133">Transmembrane helix</keyword>
<dbReference type="InterPro" id="IPR056754">
    <property type="entry name" value="DSCAM/DSCAML_C"/>
</dbReference>
<dbReference type="PRINTS" id="PR00014">
    <property type="entry name" value="FNTYPEIII"/>
</dbReference>
<evidence type="ECO:0000259" key="12">
    <source>
        <dbReference type="PROSITE" id="PS50835"/>
    </source>
</evidence>
<evidence type="ECO:0000256" key="1">
    <source>
        <dbReference type="ARBA" id="ARBA00004167"/>
    </source>
</evidence>
<dbReference type="SUPFAM" id="SSF49265">
    <property type="entry name" value="Fibronectin type III"/>
    <property type="match status" value="2"/>
</dbReference>
<protein>
    <submittedName>
        <fullName evidence="14">Dscam</fullName>
    </submittedName>
</protein>
<dbReference type="SMART" id="SM00060">
    <property type="entry name" value="FN3"/>
    <property type="match status" value="4"/>
</dbReference>
<proteinExistence type="evidence at transcript level"/>
<dbReference type="InterPro" id="IPR036179">
    <property type="entry name" value="Ig-like_dom_sf"/>
</dbReference>
<accession>A0A165B5P7</accession>
<evidence type="ECO:0000313" key="14">
    <source>
        <dbReference type="EMBL" id="AMW93200.1"/>
    </source>
</evidence>
<dbReference type="EMBL" id="KT932405">
    <property type="protein sequence ID" value="AMW93200.1"/>
    <property type="molecule type" value="mRNA"/>
</dbReference>
<feature type="domain" description="Fibronectin type-III" evidence="13">
    <location>
        <begin position="333"/>
        <end position="427"/>
    </location>
</feature>
<evidence type="ECO:0000256" key="3">
    <source>
        <dbReference type="ARBA" id="ARBA00022729"/>
    </source>
</evidence>
<feature type="domain" description="Fibronectin type-III" evidence="13">
    <location>
        <begin position="37"/>
        <end position="131"/>
    </location>
</feature>
<feature type="domain" description="Fibronectin type-III" evidence="13">
    <location>
        <begin position="136"/>
        <end position="234"/>
    </location>
</feature>
<feature type="non-terminal residue" evidence="14">
    <location>
        <position position="1"/>
    </location>
</feature>
<comment type="subcellular location">
    <subcellularLocation>
        <location evidence="1">Membrane</location>
        <topology evidence="1">Single-pass membrane protein</topology>
    </subcellularLocation>
</comment>
<keyword evidence="9" id="KW-0393">Immunoglobulin domain</keyword>
<dbReference type="InterPro" id="IPR050964">
    <property type="entry name" value="Striated_Muscle_Regulatory"/>
</dbReference>
<keyword evidence="5" id="KW-0130">Cell adhesion</keyword>
<dbReference type="InterPro" id="IPR003961">
    <property type="entry name" value="FN3_dom"/>
</dbReference>
<dbReference type="CDD" id="cd00063">
    <property type="entry name" value="FN3"/>
    <property type="match status" value="4"/>
</dbReference>
<dbReference type="InterPro" id="IPR007110">
    <property type="entry name" value="Ig-like_dom"/>
</dbReference>
<keyword evidence="4" id="KW-0677">Repeat</keyword>
<dbReference type="Pfam" id="PF00041">
    <property type="entry name" value="fn3"/>
    <property type="match status" value="3"/>
</dbReference>
<keyword evidence="7 11" id="KW-0472">Membrane</keyword>
<dbReference type="InterPro" id="IPR013783">
    <property type="entry name" value="Ig-like_fold"/>
</dbReference>
<dbReference type="FunFam" id="2.60.40.10:FF:000678">
    <property type="entry name" value="Down syndrome cell adhesion molecule-like protein Dscam2"/>
    <property type="match status" value="1"/>
</dbReference>
<keyword evidence="3" id="KW-0732">Signal</keyword>
<feature type="domain" description="Ig-like" evidence="12">
    <location>
        <begin position="1"/>
        <end position="30"/>
    </location>
</feature>
<dbReference type="GO" id="GO:0016020">
    <property type="term" value="C:membrane"/>
    <property type="evidence" value="ECO:0007669"/>
    <property type="project" value="UniProtKB-SubCell"/>
</dbReference>
<dbReference type="Pfam" id="PF25059">
    <property type="entry name" value="FN3_DSCAM-DSCAML_C"/>
    <property type="match status" value="1"/>
</dbReference>
<dbReference type="InterPro" id="IPR036116">
    <property type="entry name" value="FN3_sf"/>
</dbReference>
<dbReference type="PROSITE" id="PS50853">
    <property type="entry name" value="FN3"/>
    <property type="match status" value="4"/>
</dbReference>
<dbReference type="Gene3D" id="2.60.40.10">
    <property type="entry name" value="Immunoglobulins"/>
    <property type="match status" value="5"/>
</dbReference>
<dbReference type="AlphaFoldDB" id="A0A165B5P7"/>
<evidence type="ECO:0000259" key="13">
    <source>
        <dbReference type="PROSITE" id="PS50853"/>
    </source>
</evidence>
<evidence type="ECO:0000256" key="2">
    <source>
        <dbReference type="ARBA" id="ARBA00022692"/>
    </source>
</evidence>
<dbReference type="PANTHER" id="PTHR13817:SF166">
    <property type="entry name" value="NEURONAL IGCAM-RELATED"/>
    <property type="match status" value="1"/>
</dbReference>
<evidence type="ECO:0000256" key="10">
    <source>
        <dbReference type="SAM" id="MobiDB-lite"/>
    </source>
</evidence>
<evidence type="ECO:0000256" key="11">
    <source>
        <dbReference type="SAM" id="Phobius"/>
    </source>
</evidence>
<name>A0A165B5P7_OLIMR</name>
<dbReference type="PANTHER" id="PTHR13817">
    <property type="entry name" value="TITIN"/>
    <property type="match status" value="1"/>
</dbReference>
<feature type="region of interest" description="Disordered" evidence="10">
    <location>
        <begin position="482"/>
        <end position="522"/>
    </location>
</feature>
<organism evidence="14">
    <name type="scientific">Olivierus martensii</name>
    <name type="common">Manchurian scorpion</name>
    <name type="synonym">Mesobuthus martensii</name>
    <dbReference type="NCBI Taxonomy" id="34649"/>
    <lineage>
        <taxon>Eukaryota</taxon>
        <taxon>Metazoa</taxon>
        <taxon>Ecdysozoa</taxon>
        <taxon>Arthropoda</taxon>
        <taxon>Chelicerata</taxon>
        <taxon>Arachnida</taxon>
        <taxon>Scorpiones</taxon>
        <taxon>Buthida</taxon>
        <taxon>Buthoidea</taxon>
        <taxon>Buthidae</taxon>
        <taxon>Olivierus</taxon>
    </lineage>
</organism>
<dbReference type="SUPFAM" id="SSF48726">
    <property type="entry name" value="Immunoglobulin"/>
    <property type="match status" value="1"/>
</dbReference>
<dbReference type="FunFam" id="2.60.40.10:FF:000028">
    <property type="entry name" value="Neuronal cell adhesion molecule"/>
    <property type="match status" value="1"/>
</dbReference>
<evidence type="ECO:0000256" key="7">
    <source>
        <dbReference type="ARBA" id="ARBA00023136"/>
    </source>
</evidence>
<gene>
    <name evidence="14" type="primary">Dscam</name>
</gene>
<evidence type="ECO:0000256" key="9">
    <source>
        <dbReference type="ARBA" id="ARBA00023319"/>
    </source>
</evidence>
<keyword evidence="2 11" id="KW-0812">Transmembrane</keyword>
<sequence>ITSAEKSDSGIFTCEAQNQYGKEERSIQITVQAPPDPPYNIQVLQVTSRMITLSWATPLIWNSPLTGYIVIYNNSAKSLDSFETVKVPPTDNKVILTSLTPGTMYLVRIYSENMFGRSEASDDIITTTEEEAPMMSPSDVKGIAIASDVIKVTWKPPPVSPHQGEIMGYYVGYKDLSSSDPFVYKTVEIVKGAEGEVTLSNLNRFTKYVITVQAFNSKGAGPSSKEIVIQTLEHDPPKSPSLKVVSRSSSSLELEWNEDIKKYSPITGYILHHRNDLGDMEETHIPQQKTRHTVTNLRCGTRYEFTLTAFNNAGRGEPSDVISVQTTGGAPVAPDKSSLLVVNSTFLQVRLSSWNDGGCPILFYVVQYKSQQQKEWILLSNNIVPEQHSVTVSDLNSGTWYELLMSAHNDAGSTEAEYKFATLTLAGGTVPPLDMPTSGSLLLLTDPAVLVPIVCAIVVVIVITIVVAVVIVLRRKDTPSECRSQAYSGSSGGKGENLSMSSYGKVKRSDQSDDNQREPLYYPTPYATTQLASYAESPNVVTHSNTIRRHGRQRRDHEYDIPHRITQVEDYTSYAKLWTQSRSGQMSRNIESHPGISSNSCLPDNISWSAIHTRNSKMFKPDSYSAVESDIEDLGVLASPPTDSVEELSETECDRHQEVWTRTDFHSRGDQLIRQMTHVY</sequence>
<evidence type="ECO:0000256" key="4">
    <source>
        <dbReference type="ARBA" id="ARBA00022737"/>
    </source>
</evidence>
<keyword evidence="8" id="KW-1015">Disulfide bond</keyword>
<reference evidence="14" key="1">
    <citation type="journal article" date="2016" name="Nat. Commun.">
        <title>A large family of Dscam genes with tandemly arrayed 5' cassettes in Chelicerata.</title>
        <authorList>
            <person name="Yue Y."/>
            <person name="Meng Y."/>
            <person name="Ma H."/>
            <person name="Hou S."/>
            <person name="Cao G."/>
            <person name="Hong W."/>
            <person name="Shi Y."/>
            <person name="Guo P."/>
            <person name="Liu B."/>
            <person name="Shi F."/>
            <person name="Yang Y."/>
            <person name="Jin Y."/>
        </authorList>
    </citation>
    <scope>NUCLEOTIDE SEQUENCE</scope>
    <source>
        <strain evidence="14">Mma-Dscam9</strain>
    </source>
</reference>
<evidence type="ECO:0000256" key="5">
    <source>
        <dbReference type="ARBA" id="ARBA00022889"/>
    </source>
</evidence>
<evidence type="ECO:0000256" key="6">
    <source>
        <dbReference type="ARBA" id="ARBA00022989"/>
    </source>
</evidence>
<feature type="compositionally biased region" description="Basic and acidic residues" evidence="10">
    <location>
        <begin position="507"/>
        <end position="517"/>
    </location>
</feature>